<dbReference type="PANTHER" id="PTHR11629">
    <property type="entry name" value="VACUOLAR PROTON ATPASES"/>
    <property type="match status" value="1"/>
</dbReference>
<dbReference type="EMBL" id="WIXP02000010">
    <property type="protein sequence ID" value="KAF6203744.1"/>
    <property type="molecule type" value="Genomic_DNA"/>
</dbReference>
<evidence type="ECO:0000256" key="11">
    <source>
        <dbReference type="SAM" id="Coils"/>
    </source>
</evidence>
<evidence type="ECO:0000256" key="7">
    <source>
        <dbReference type="ARBA" id="ARBA00022777"/>
    </source>
</evidence>
<keyword evidence="7" id="KW-0418">Kinase</keyword>
<feature type="domain" description="Carbohydrate kinase FGGY N-terminal" evidence="13">
    <location>
        <begin position="141"/>
        <end position="292"/>
    </location>
</feature>
<dbReference type="InterPro" id="IPR042024">
    <property type="entry name" value="D-XK_euk"/>
</dbReference>
<dbReference type="Pfam" id="PF01496">
    <property type="entry name" value="V_ATPase_I"/>
    <property type="match status" value="1"/>
</dbReference>
<accession>A0A8S9X5G5</accession>
<evidence type="ECO:0000256" key="2">
    <source>
        <dbReference type="ARBA" id="ARBA00009156"/>
    </source>
</evidence>
<dbReference type="GO" id="GO:0051117">
    <property type="term" value="F:ATPase binding"/>
    <property type="evidence" value="ECO:0007669"/>
    <property type="project" value="TreeGrafter"/>
</dbReference>
<evidence type="ECO:0000259" key="13">
    <source>
        <dbReference type="Pfam" id="PF00370"/>
    </source>
</evidence>
<evidence type="ECO:0000256" key="8">
    <source>
        <dbReference type="ARBA" id="ARBA00022989"/>
    </source>
</evidence>
<feature type="transmembrane region" description="Helical" evidence="12">
    <location>
        <begin position="1174"/>
        <end position="1195"/>
    </location>
</feature>
<keyword evidence="11" id="KW-0175">Coiled coil</keyword>
<keyword evidence="9" id="KW-0406">Ion transport</keyword>
<dbReference type="Pfam" id="PF00370">
    <property type="entry name" value="FGGY_N"/>
    <property type="match status" value="1"/>
</dbReference>
<evidence type="ECO:0000256" key="6">
    <source>
        <dbReference type="ARBA" id="ARBA00022692"/>
    </source>
</evidence>
<sequence>MESIPSPQAEDAERLFLGFDFSTQQLKGVIVNSRREVLHQQIVPFDSDLPEFRTHNGVVKGDKSTVTAPVIMWVKALDIILEKFRICGADFSKVCALSGSAQQHGTVYWACGAEETLKSLSDDHFLHSQLASSFSVTASPVWMDGSTTKQCQILEAAVGGPEELARITGSKAYERFSGSQIAKIAETKPTVYKNTERISLVSSFACSLFLGKYANIDYADGSGMNLLDIRTKQWCPELLEATAPDLADKLGSPVPSHTVLGKISRYFVERFGFSEQCDVVTFTGDNPSSLAGMCLIEGDMAISLGTSDTLFMWLTEPKLLKQGHVLINPLSEKEYMGLLCYKNGSLCRERIKDSCANGSWDEFNKLLESTPRGNFGYMGMYYDLEEIVLPVQGEFKYDKVSEPIDKFPSHDIEIRALIEGQFVAKRALLEYDLDIPIGSFSRILATGGASQNRAILQVIADVFNAPVFILDSSNSSDLGAAYRALDSYNRTTAGDDTYKPFKLPFELTLACSPYADSHEVYDPMVLRCRDLTRKIVEASAVTTATPRVTRRCPFRSGLYPHGPFAPFRSEAGQSHLNRRRARVFECQSKGDIPQVLSVNQSLSSVSQSCPINLRRLNLLLLTFIGDRRSAGFNPWVLTQLPIFSAIMGDFFRSEEMSLCQLFIQPEAAYSSVSLLGEAGIVQFRDLNSEVSAFQRKFVPEVRTCEEIERKLRYIQTEMKKDGVAIPELTKMPCAPMPREIIDLEAQVERTENEIQEMSHNAINLQSNFTELTELKHVLEKTDQFFQEQEGDSASRALIGDETQGSRTQLGFVAGVVPKERVFSFERMLWRISRGNVFLRRADIEEPLYDPATGNTRLKTVFVAFFQGEQLKSRVKKVCAGFHATMYPCPYSLNERLSMVNEVKTRLEDLTMVLNQTNDHRQRVLISVARELMSWTVQVRKMKAIYHTMNMFNMDVTKKCLIAECWVPTADLKFINQAMAEGGKQVGSTIPSFINIIHSTEDPPTFNRTNKLTKGFQTLIDSYGISTYREVNPALYTIITFPFLFGIMFGDLGHGFILTLFGAWMVMFEVSLGRKKSTNEIWNIFFGGRYIILLMGLFSMYTGFIYNDIFSKSMNIFGSSWKINYDESTIESNDFLTLNPNGSDYTQVPYPMGVDPVWQLADNKIIFSNSYKMKLSIIIGVIHMIFGVCLSVANYIHNKQAIYILFDFIPQVMFLLFLFFYMVFMMFFKFFKYSAANPLKSSEQCAPSVLIMFINMVLMSKPTDKTPELPEDRKCDLWMYEGQDAVQKTLLALALLCIPVMLIAKPVYLISCKKKSHDSPKVIEETQNSRIALVRESDGEIFTNGVAPTVKKSNDGEIDHDDPTEIVIHQIIHTIEYVLSTVSHTASYLRLWALSLAHSQLSDVLWQMVLQKMMKLNTFGIGVYLAFGFWAFLTISILVMMEGLSAFLHTLRLHWVEFCSKFYGGAGYAFEPFSLKKAAEDDEEDAA</sequence>
<dbReference type="InterPro" id="IPR043129">
    <property type="entry name" value="ATPase_NBD"/>
</dbReference>
<evidence type="ECO:0000256" key="1">
    <source>
        <dbReference type="ARBA" id="ARBA00004141"/>
    </source>
</evidence>
<feature type="transmembrane region" description="Helical" evidence="12">
    <location>
        <begin position="1083"/>
        <end position="1105"/>
    </location>
</feature>
<organism evidence="15 16">
    <name type="scientific">Apolygus lucorum</name>
    <name type="common">Small green plant bug</name>
    <name type="synonym">Lygocoris lucorum</name>
    <dbReference type="NCBI Taxonomy" id="248454"/>
    <lineage>
        <taxon>Eukaryota</taxon>
        <taxon>Metazoa</taxon>
        <taxon>Ecdysozoa</taxon>
        <taxon>Arthropoda</taxon>
        <taxon>Hexapoda</taxon>
        <taxon>Insecta</taxon>
        <taxon>Pterygota</taxon>
        <taxon>Neoptera</taxon>
        <taxon>Paraneoptera</taxon>
        <taxon>Hemiptera</taxon>
        <taxon>Heteroptera</taxon>
        <taxon>Panheteroptera</taxon>
        <taxon>Cimicomorpha</taxon>
        <taxon>Miridae</taxon>
        <taxon>Mirini</taxon>
        <taxon>Apolygus</taxon>
    </lineage>
</organism>
<evidence type="ECO:0000259" key="14">
    <source>
        <dbReference type="Pfam" id="PF02782"/>
    </source>
</evidence>
<dbReference type="CDD" id="cd07776">
    <property type="entry name" value="ASKHA_NBD_FGGY_SpXK-like"/>
    <property type="match status" value="1"/>
</dbReference>
<dbReference type="Gene3D" id="3.30.420.40">
    <property type="match status" value="2"/>
</dbReference>
<dbReference type="InterPro" id="IPR018484">
    <property type="entry name" value="FGGY_N"/>
</dbReference>
<feature type="transmembrane region" description="Helical" evidence="12">
    <location>
        <begin position="1201"/>
        <end position="1223"/>
    </location>
</feature>
<evidence type="ECO:0000256" key="4">
    <source>
        <dbReference type="ARBA" id="ARBA00022448"/>
    </source>
</evidence>
<dbReference type="GO" id="GO:0042732">
    <property type="term" value="P:D-xylose metabolic process"/>
    <property type="evidence" value="ECO:0007669"/>
    <property type="project" value="InterPro"/>
</dbReference>
<dbReference type="GO" id="GO:0004856">
    <property type="term" value="F:D-xylulokinase activity"/>
    <property type="evidence" value="ECO:0007669"/>
    <property type="project" value="InterPro"/>
</dbReference>
<dbReference type="Pfam" id="PF02782">
    <property type="entry name" value="FGGY_C"/>
    <property type="match status" value="1"/>
</dbReference>
<dbReference type="GO" id="GO:0033179">
    <property type="term" value="C:proton-transporting V-type ATPase, V0 domain"/>
    <property type="evidence" value="ECO:0007669"/>
    <property type="project" value="InterPro"/>
</dbReference>
<keyword evidence="16" id="KW-1185">Reference proteome</keyword>
<evidence type="ECO:0000313" key="15">
    <source>
        <dbReference type="EMBL" id="KAF6203744.1"/>
    </source>
</evidence>
<comment type="similarity">
    <text evidence="3">Belongs to the V-ATPase 116 kDa subunit family.</text>
</comment>
<dbReference type="GO" id="GO:0016471">
    <property type="term" value="C:vacuolar proton-transporting V-type ATPase complex"/>
    <property type="evidence" value="ECO:0007669"/>
    <property type="project" value="TreeGrafter"/>
</dbReference>
<comment type="caution">
    <text evidence="15">The sequence shown here is derived from an EMBL/GenBank/DDBJ whole genome shotgun (WGS) entry which is preliminary data.</text>
</comment>
<feature type="transmembrane region" description="Helical" evidence="12">
    <location>
        <begin position="1055"/>
        <end position="1071"/>
    </location>
</feature>
<feature type="domain" description="Carbohydrate kinase FGGY C-terminal" evidence="14">
    <location>
        <begin position="300"/>
        <end position="484"/>
    </location>
</feature>
<dbReference type="OrthoDB" id="10264220at2759"/>
<keyword evidence="4" id="KW-0813">Transport</keyword>
<reference evidence="15" key="1">
    <citation type="journal article" date="2021" name="Mol. Ecol. Resour.">
        <title>Apolygus lucorum genome provides insights into omnivorousness and mesophyll feeding.</title>
        <authorList>
            <person name="Liu Y."/>
            <person name="Liu H."/>
            <person name="Wang H."/>
            <person name="Huang T."/>
            <person name="Liu B."/>
            <person name="Yang B."/>
            <person name="Yin L."/>
            <person name="Li B."/>
            <person name="Zhang Y."/>
            <person name="Zhang S."/>
            <person name="Jiang F."/>
            <person name="Zhang X."/>
            <person name="Ren Y."/>
            <person name="Wang B."/>
            <person name="Wang S."/>
            <person name="Lu Y."/>
            <person name="Wu K."/>
            <person name="Fan W."/>
            <person name="Wang G."/>
        </authorList>
    </citation>
    <scope>NUCLEOTIDE SEQUENCE</scope>
    <source>
        <strain evidence="15">12Hb</strain>
    </source>
</reference>
<dbReference type="Proteomes" id="UP000466442">
    <property type="component" value="Unassembled WGS sequence"/>
</dbReference>
<feature type="transmembrane region" description="Helical" evidence="12">
    <location>
        <begin position="1289"/>
        <end position="1310"/>
    </location>
</feature>
<keyword evidence="8 12" id="KW-1133">Transmembrane helix</keyword>
<evidence type="ECO:0000256" key="9">
    <source>
        <dbReference type="ARBA" id="ARBA00023065"/>
    </source>
</evidence>
<evidence type="ECO:0000256" key="12">
    <source>
        <dbReference type="SAM" id="Phobius"/>
    </source>
</evidence>
<protein>
    <recommendedName>
        <fullName evidence="17">Xylulose kinase</fullName>
    </recommendedName>
</protein>
<dbReference type="GO" id="GO:0005886">
    <property type="term" value="C:plasma membrane"/>
    <property type="evidence" value="ECO:0007669"/>
    <property type="project" value="TreeGrafter"/>
</dbReference>
<feature type="transmembrane region" description="Helical" evidence="12">
    <location>
        <begin position="1420"/>
        <end position="1440"/>
    </location>
</feature>
<evidence type="ECO:0000256" key="5">
    <source>
        <dbReference type="ARBA" id="ARBA00022679"/>
    </source>
</evidence>
<dbReference type="PANTHER" id="PTHR11629:SF61">
    <property type="entry name" value="V-TYPE PROTON ATPASE SUBUNIT A"/>
    <property type="match status" value="1"/>
</dbReference>
<keyword evidence="6 12" id="KW-0812">Transmembrane</keyword>
<comment type="similarity">
    <text evidence="2">Belongs to the FGGY kinase family.</text>
</comment>
<keyword evidence="5" id="KW-0808">Transferase</keyword>
<dbReference type="SUPFAM" id="SSF53067">
    <property type="entry name" value="Actin-like ATPase domain"/>
    <property type="match status" value="2"/>
</dbReference>
<feature type="coiled-coil region" evidence="11">
    <location>
        <begin position="740"/>
        <end position="767"/>
    </location>
</feature>
<gene>
    <name evidence="15" type="ORF">GE061_002078</name>
</gene>
<proteinExistence type="inferred from homology"/>
<keyword evidence="10 12" id="KW-0472">Membrane</keyword>
<comment type="subcellular location">
    <subcellularLocation>
        <location evidence="1">Membrane</location>
        <topology evidence="1">Multi-pass membrane protein</topology>
    </subcellularLocation>
</comment>
<name>A0A8S9X5G5_APOLU</name>
<evidence type="ECO:0000256" key="3">
    <source>
        <dbReference type="ARBA" id="ARBA00009904"/>
    </source>
</evidence>
<dbReference type="GO" id="GO:0046961">
    <property type="term" value="F:proton-transporting ATPase activity, rotational mechanism"/>
    <property type="evidence" value="ECO:0007669"/>
    <property type="project" value="InterPro"/>
</dbReference>
<dbReference type="FunFam" id="3.30.420.40:FF:000118">
    <property type="entry name" value="Xylulose kinase 2"/>
    <property type="match status" value="1"/>
</dbReference>
<dbReference type="InterPro" id="IPR002490">
    <property type="entry name" value="V-ATPase_116kDa_su"/>
</dbReference>
<dbReference type="GO" id="GO:0007035">
    <property type="term" value="P:vacuolar acidification"/>
    <property type="evidence" value="ECO:0007669"/>
    <property type="project" value="TreeGrafter"/>
</dbReference>
<dbReference type="InterPro" id="IPR018485">
    <property type="entry name" value="FGGY_C"/>
</dbReference>
<evidence type="ECO:0008006" key="17">
    <source>
        <dbReference type="Google" id="ProtNLM"/>
    </source>
</evidence>
<evidence type="ECO:0000313" key="16">
    <source>
        <dbReference type="Proteomes" id="UP000466442"/>
    </source>
</evidence>
<evidence type="ECO:0000256" key="10">
    <source>
        <dbReference type="ARBA" id="ARBA00023136"/>
    </source>
</evidence>